<evidence type="ECO:0000313" key="13">
    <source>
        <dbReference type="EMBL" id="MCU6717514.1"/>
    </source>
</evidence>
<dbReference type="InterPro" id="IPR036641">
    <property type="entry name" value="HPT_dom_sf"/>
</dbReference>
<accession>A0ABT2SEM5</accession>
<comment type="catalytic activity">
    <reaction evidence="1">
        <text>ATP + protein L-histidine = ADP + protein N-phospho-L-histidine.</text>
        <dbReference type="EC" id="2.7.13.3"/>
    </reaction>
</comment>
<keyword evidence="14" id="KW-1185">Reference proteome</keyword>
<dbReference type="SMART" id="SM00448">
    <property type="entry name" value="REC"/>
    <property type="match status" value="1"/>
</dbReference>
<dbReference type="PANTHER" id="PTHR43047:SF72">
    <property type="entry name" value="OSMOSENSING HISTIDINE PROTEIN KINASE SLN1"/>
    <property type="match status" value="1"/>
</dbReference>
<dbReference type="Proteomes" id="UP001209666">
    <property type="component" value="Unassembled WGS sequence"/>
</dbReference>
<dbReference type="InterPro" id="IPR031621">
    <property type="entry name" value="HisKA_7TM"/>
</dbReference>
<dbReference type="InterPro" id="IPR003594">
    <property type="entry name" value="HATPase_dom"/>
</dbReference>
<evidence type="ECO:0000256" key="5">
    <source>
        <dbReference type="ARBA" id="ARBA00022679"/>
    </source>
</evidence>
<dbReference type="InterPro" id="IPR036890">
    <property type="entry name" value="HATPase_C_sf"/>
</dbReference>
<dbReference type="SUPFAM" id="SSF52172">
    <property type="entry name" value="CheY-like"/>
    <property type="match status" value="1"/>
</dbReference>
<dbReference type="EMBL" id="JAOQKI010000013">
    <property type="protein sequence ID" value="MCU6717514.1"/>
    <property type="molecule type" value="Genomic_DNA"/>
</dbReference>
<dbReference type="GO" id="GO:0005524">
    <property type="term" value="F:ATP binding"/>
    <property type="evidence" value="ECO:0007669"/>
    <property type="project" value="UniProtKB-KW"/>
</dbReference>
<evidence type="ECO:0000256" key="2">
    <source>
        <dbReference type="ARBA" id="ARBA00012438"/>
    </source>
</evidence>
<organism evidence="13 14">
    <name type="scientific">Roseburia amylophila</name>
    <dbReference type="NCBI Taxonomy" id="2981794"/>
    <lineage>
        <taxon>Bacteria</taxon>
        <taxon>Bacillati</taxon>
        <taxon>Bacillota</taxon>
        <taxon>Clostridia</taxon>
        <taxon>Lachnospirales</taxon>
        <taxon>Lachnospiraceae</taxon>
        <taxon>Roseburia</taxon>
    </lineage>
</organism>
<dbReference type="Gene3D" id="3.40.50.2300">
    <property type="match status" value="1"/>
</dbReference>
<evidence type="ECO:0000256" key="9">
    <source>
        <dbReference type="PROSITE-ProRule" id="PRU00169"/>
    </source>
</evidence>
<dbReference type="InterPro" id="IPR005467">
    <property type="entry name" value="His_kinase_dom"/>
</dbReference>
<evidence type="ECO:0000259" key="12">
    <source>
        <dbReference type="PROSITE" id="PS50110"/>
    </source>
</evidence>
<dbReference type="Gene3D" id="3.30.565.10">
    <property type="entry name" value="Histidine kinase-like ATPase, C-terminal domain"/>
    <property type="match status" value="1"/>
</dbReference>
<dbReference type="SUPFAM" id="SSF47384">
    <property type="entry name" value="Homodimeric domain of signal transducing histidine kinase"/>
    <property type="match status" value="1"/>
</dbReference>
<dbReference type="SMART" id="SM00387">
    <property type="entry name" value="HATPase_c"/>
    <property type="match status" value="1"/>
</dbReference>
<dbReference type="CDD" id="cd17546">
    <property type="entry name" value="REC_hyHK_CKI1_RcsC-like"/>
    <property type="match status" value="1"/>
</dbReference>
<comment type="caution">
    <text evidence="13">The sequence shown here is derived from an EMBL/GenBank/DDBJ whole genome shotgun (WGS) entry which is preliminary data.</text>
</comment>
<dbReference type="PROSITE" id="PS50110">
    <property type="entry name" value="RESPONSE_REGULATORY"/>
    <property type="match status" value="1"/>
</dbReference>
<comment type="function">
    <text evidence="8">May play the central regulatory role in sporulation. It may be an element of the effector pathway responsible for the activation of sporulation genes in response to nutritional stress. Spo0A may act in concert with spo0H (a sigma factor) to control the expression of some genes that are critical to the sporulation process.</text>
</comment>
<keyword evidence="10" id="KW-1133">Transmembrane helix</keyword>
<evidence type="ECO:0000256" key="3">
    <source>
        <dbReference type="ARBA" id="ARBA00018672"/>
    </source>
</evidence>
<keyword evidence="4 9" id="KW-0597">Phosphoprotein</keyword>
<feature type="transmembrane region" description="Helical" evidence="10">
    <location>
        <begin position="147"/>
        <end position="165"/>
    </location>
</feature>
<feature type="domain" description="Histidine kinase" evidence="11">
    <location>
        <begin position="342"/>
        <end position="565"/>
    </location>
</feature>
<feature type="transmembrane region" description="Helical" evidence="10">
    <location>
        <begin position="63"/>
        <end position="83"/>
    </location>
</feature>
<dbReference type="Gene3D" id="1.20.120.160">
    <property type="entry name" value="HPT domain"/>
    <property type="match status" value="1"/>
</dbReference>
<evidence type="ECO:0000256" key="10">
    <source>
        <dbReference type="SAM" id="Phobius"/>
    </source>
</evidence>
<keyword evidence="6" id="KW-0418">Kinase</keyword>
<feature type="transmembrane region" description="Helical" evidence="10">
    <location>
        <begin position="204"/>
        <end position="225"/>
    </location>
</feature>
<feature type="transmembrane region" description="Helical" evidence="10">
    <location>
        <begin position="31"/>
        <end position="51"/>
    </location>
</feature>
<feature type="modified residue" description="4-aspartylphosphate" evidence="9">
    <location>
        <position position="637"/>
    </location>
</feature>
<evidence type="ECO:0000256" key="8">
    <source>
        <dbReference type="ARBA" id="ARBA00024867"/>
    </source>
</evidence>
<name>A0ABT2SEM5_9FIRM</name>
<keyword evidence="10" id="KW-0472">Membrane</keyword>
<feature type="transmembrane region" description="Helical" evidence="10">
    <location>
        <begin position="6"/>
        <end position="24"/>
    </location>
</feature>
<proteinExistence type="predicted"/>
<dbReference type="Pfam" id="PF16927">
    <property type="entry name" value="HisKA_7TM"/>
    <property type="match status" value="1"/>
</dbReference>
<dbReference type="EC" id="2.7.13.3" evidence="2"/>
<dbReference type="RefSeq" id="WP_262623955.1">
    <property type="nucleotide sequence ID" value="NZ_JAOQKI010000013.1"/>
</dbReference>
<sequence length="876" mass="99791">MFYFLVSVNIIAIILMLFMLAICLRKKRSKAQLAFIIYDIFSMLFVVGVHLELVHSDTVGEALAGLCIQYVGQAGFLMAFLWFASEFGRLKIPKFIYFIQAVINTIVLTGVFTAEYHPYFYKTMRILKDGIYHRIEVIPGIIWKLHYIHLGTVILAVLILCIMRYGESSPIHKKRILYMIAGVGTFALELILKGLGVFGSYNPVVIAMTTMMFCMMMAMIHYGYFGSQQAAVDNAFHYGKEGLIILDAENKIISVNQRMKELFPEIKVGSAASRQKEILQALTNRERLLHKNDRIYELRMEDIVENGEKDGCMLWFIDQTENLEMMQRLRSADEAKTRFLMKVSHELRTPMHTILGMNEVIAEETSEEKIRRYTREIASAGDSMIALIEEVLDASRLESGTLQIKKDAFALEEVIHDAAAQMRPQAEKKSLNFRLRMEEPLLKPGKHFYGDKAHIRQIIINLLENAVKYTDEGFVELGVEKAAENGDTFLKIAVADSGIGIGKEEQDKIFESFERGNTARNSRKDGIGLGLDIAKQLAEAMGGSLCLISEVTKGSTFTVRIPWIEVSEKHHFTKQSEKSMNADYSSFTILAVDDNEQNLMVLEHLLHKTKVKMETVMDGNTAVQKCEEKTYDLLLLDHMMPKPDGIETLHLIRADEKGRNHYTQAVAFTANATAGAKELYKNEGFAEYITKPVKPGTLEIMLQKYLRDYQPEENMVFQGNMDDTKIIKLRGLLHYLEKNGIAAEEGLSYADGDEQFYKELLGIFAKEKEKKQHHLEKAFQTLKINHVVTMKETAETIIDSETTTDTENMNELWKTFVTQSHGLKGEAWGIGARTLGDFFYQLECAGKEKNIEKIEHFYPKAMEEWQQVVDAIQRVL</sequence>
<dbReference type="InterPro" id="IPR011006">
    <property type="entry name" value="CheY-like_superfamily"/>
</dbReference>
<keyword evidence="5" id="KW-0808">Transferase</keyword>
<keyword evidence="13" id="KW-0547">Nucleotide-binding</keyword>
<dbReference type="PANTHER" id="PTHR43047">
    <property type="entry name" value="TWO-COMPONENT HISTIDINE PROTEIN KINASE"/>
    <property type="match status" value="1"/>
</dbReference>
<evidence type="ECO:0000256" key="6">
    <source>
        <dbReference type="ARBA" id="ARBA00022777"/>
    </source>
</evidence>
<keyword evidence="7" id="KW-0902">Two-component regulatory system</keyword>
<evidence type="ECO:0000256" key="4">
    <source>
        <dbReference type="ARBA" id="ARBA00022553"/>
    </source>
</evidence>
<dbReference type="PROSITE" id="PS50109">
    <property type="entry name" value="HIS_KIN"/>
    <property type="match status" value="1"/>
</dbReference>
<dbReference type="InterPro" id="IPR003661">
    <property type="entry name" value="HisK_dim/P_dom"/>
</dbReference>
<evidence type="ECO:0000256" key="7">
    <source>
        <dbReference type="ARBA" id="ARBA00023012"/>
    </source>
</evidence>
<dbReference type="Pfam" id="PF02518">
    <property type="entry name" value="HATPase_c"/>
    <property type="match status" value="1"/>
</dbReference>
<dbReference type="SMART" id="SM00388">
    <property type="entry name" value="HisKA"/>
    <property type="match status" value="1"/>
</dbReference>
<protein>
    <recommendedName>
        <fullName evidence="3">Stage 0 sporulation protein A homolog</fullName>
        <ecNumber evidence="2">2.7.13.3</ecNumber>
    </recommendedName>
</protein>
<dbReference type="Pfam" id="PF00072">
    <property type="entry name" value="Response_reg"/>
    <property type="match status" value="1"/>
</dbReference>
<dbReference type="InterPro" id="IPR036097">
    <property type="entry name" value="HisK_dim/P_sf"/>
</dbReference>
<feature type="transmembrane region" description="Helical" evidence="10">
    <location>
        <begin position="177"/>
        <end position="198"/>
    </location>
</feature>
<evidence type="ECO:0000256" key="1">
    <source>
        <dbReference type="ARBA" id="ARBA00000085"/>
    </source>
</evidence>
<feature type="transmembrane region" description="Helical" evidence="10">
    <location>
        <begin position="95"/>
        <end position="114"/>
    </location>
</feature>
<dbReference type="Pfam" id="PF00512">
    <property type="entry name" value="HisKA"/>
    <property type="match status" value="1"/>
</dbReference>
<dbReference type="Gene3D" id="1.10.287.130">
    <property type="match status" value="1"/>
</dbReference>
<dbReference type="PRINTS" id="PR00344">
    <property type="entry name" value="BCTRLSENSOR"/>
</dbReference>
<reference evidence="13 14" key="1">
    <citation type="journal article" date="2021" name="ISME Commun">
        <title>Automated analysis of genomic sequences facilitates high-throughput and comprehensive description of bacteria.</title>
        <authorList>
            <person name="Hitch T.C.A."/>
        </authorList>
    </citation>
    <scope>NUCLEOTIDE SEQUENCE [LARGE SCALE GENOMIC DNA]</scope>
    <source>
        <strain evidence="13 14">Sanger_19</strain>
    </source>
</reference>
<feature type="domain" description="Response regulatory" evidence="12">
    <location>
        <begin position="588"/>
        <end position="706"/>
    </location>
</feature>
<keyword evidence="13" id="KW-0067">ATP-binding</keyword>
<gene>
    <name evidence="13" type="ORF">OCV43_09520</name>
</gene>
<dbReference type="SUPFAM" id="SSF47226">
    <property type="entry name" value="Histidine-containing phosphotransfer domain, HPT domain"/>
    <property type="match status" value="1"/>
</dbReference>
<evidence type="ECO:0000313" key="14">
    <source>
        <dbReference type="Proteomes" id="UP001209666"/>
    </source>
</evidence>
<dbReference type="SUPFAM" id="SSF55874">
    <property type="entry name" value="ATPase domain of HSP90 chaperone/DNA topoisomerase II/histidine kinase"/>
    <property type="match status" value="1"/>
</dbReference>
<dbReference type="InterPro" id="IPR001789">
    <property type="entry name" value="Sig_transdc_resp-reg_receiver"/>
</dbReference>
<dbReference type="CDD" id="cd16922">
    <property type="entry name" value="HATPase_EvgS-ArcB-TorS-like"/>
    <property type="match status" value="1"/>
</dbReference>
<keyword evidence="10" id="KW-0812">Transmembrane</keyword>
<dbReference type="InterPro" id="IPR004358">
    <property type="entry name" value="Sig_transdc_His_kin-like_C"/>
</dbReference>
<evidence type="ECO:0000259" key="11">
    <source>
        <dbReference type="PROSITE" id="PS50109"/>
    </source>
</evidence>
<dbReference type="CDD" id="cd00082">
    <property type="entry name" value="HisKA"/>
    <property type="match status" value="1"/>
</dbReference>